<feature type="domain" description="CP-type G" evidence="5">
    <location>
        <begin position="94"/>
        <end position="251"/>
    </location>
</feature>
<gene>
    <name evidence="3" type="primary">rsgA</name>
    <name evidence="6" type="ORF">SAMN02745912_01417</name>
</gene>
<evidence type="ECO:0000256" key="3">
    <source>
        <dbReference type="HAMAP-Rule" id="MF_01820"/>
    </source>
</evidence>
<comment type="subunit">
    <text evidence="3">Monomer. Associates with 30S ribosomal subunit, binds 16S rRNA.</text>
</comment>
<keyword evidence="2 3" id="KW-0342">GTP-binding</keyword>
<protein>
    <recommendedName>
        <fullName evidence="3">Small ribosomal subunit biogenesis GTPase RsgA</fullName>
        <ecNumber evidence="3">3.6.1.-</ecNumber>
    </recommendedName>
</protein>
<evidence type="ECO:0000259" key="5">
    <source>
        <dbReference type="PROSITE" id="PS51721"/>
    </source>
</evidence>
<accession>A0A1M6MTA4</accession>
<dbReference type="PANTHER" id="PTHR32120:SF11">
    <property type="entry name" value="SMALL RIBOSOMAL SUBUNIT BIOGENESIS GTPASE RSGA 1, MITOCHONDRIAL-RELATED"/>
    <property type="match status" value="1"/>
</dbReference>
<dbReference type="PROSITE" id="PS51721">
    <property type="entry name" value="G_CP"/>
    <property type="match status" value="1"/>
</dbReference>
<dbReference type="GO" id="GO:0046872">
    <property type="term" value="F:metal ion binding"/>
    <property type="evidence" value="ECO:0007669"/>
    <property type="project" value="UniProtKB-KW"/>
</dbReference>
<evidence type="ECO:0000256" key="1">
    <source>
        <dbReference type="ARBA" id="ARBA00022741"/>
    </source>
</evidence>
<feature type="binding site" evidence="3">
    <location>
        <begin position="142"/>
        <end position="145"/>
    </location>
    <ligand>
        <name>GTP</name>
        <dbReference type="ChEBI" id="CHEBI:37565"/>
    </ligand>
</feature>
<dbReference type="Pfam" id="PF03193">
    <property type="entry name" value="RsgA_GTPase"/>
    <property type="match status" value="1"/>
</dbReference>
<dbReference type="CDD" id="cd01854">
    <property type="entry name" value="YjeQ_EngC"/>
    <property type="match status" value="1"/>
</dbReference>
<comment type="similarity">
    <text evidence="3">Belongs to the TRAFAC class YlqF/YawG GTPase family. RsgA subfamily.</text>
</comment>
<dbReference type="AlphaFoldDB" id="A0A1M6MTA4"/>
<dbReference type="GO" id="GO:0019843">
    <property type="term" value="F:rRNA binding"/>
    <property type="evidence" value="ECO:0007669"/>
    <property type="project" value="UniProtKB-KW"/>
</dbReference>
<organism evidence="6 7">
    <name type="scientific">Paramaledivibacter caminithermalis (strain DSM 15212 / CIP 107654 / DViRD3)</name>
    <name type="common">Clostridium caminithermale</name>
    <dbReference type="NCBI Taxonomy" id="1121301"/>
    <lineage>
        <taxon>Bacteria</taxon>
        <taxon>Bacillati</taxon>
        <taxon>Bacillota</taxon>
        <taxon>Clostridia</taxon>
        <taxon>Peptostreptococcales</taxon>
        <taxon>Caminicellaceae</taxon>
        <taxon>Paramaledivibacter</taxon>
    </lineage>
</organism>
<dbReference type="Gene3D" id="1.10.40.50">
    <property type="entry name" value="Probable gtpase engc, domain 3"/>
    <property type="match status" value="1"/>
</dbReference>
<feature type="binding site" evidence="3">
    <location>
        <position position="274"/>
    </location>
    <ligand>
        <name>Zn(2+)</name>
        <dbReference type="ChEBI" id="CHEBI:29105"/>
    </ligand>
</feature>
<reference evidence="6 7" key="1">
    <citation type="submission" date="2016-11" db="EMBL/GenBank/DDBJ databases">
        <authorList>
            <person name="Jaros S."/>
            <person name="Januszkiewicz K."/>
            <person name="Wedrychowicz H."/>
        </authorList>
    </citation>
    <scope>NUCLEOTIDE SEQUENCE [LARGE SCALE GENOMIC DNA]</scope>
    <source>
        <strain evidence="6 7">DSM 15212</strain>
    </source>
</reference>
<dbReference type="EMBL" id="FRAG01000012">
    <property type="protein sequence ID" value="SHJ86748.1"/>
    <property type="molecule type" value="Genomic_DNA"/>
</dbReference>
<evidence type="ECO:0000313" key="7">
    <source>
        <dbReference type="Proteomes" id="UP000184465"/>
    </source>
</evidence>
<evidence type="ECO:0000313" key="6">
    <source>
        <dbReference type="EMBL" id="SHJ86748.1"/>
    </source>
</evidence>
<dbReference type="PANTHER" id="PTHR32120">
    <property type="entry name" value="SMALL RIBOSOMAL SUBUNIT BIOGENESIS GTPASE RSGA"/>
    <property type="match status" value="1"/>
</dbReference>
<feature type="binding site" evidence="3">
    <location>
        <begin position="193"/>
        <end position="201"/>
    </location>
    <ligand>
        <name>GTP</name>
        <dbReference type="ChEBI" id="CHEBI:37565"/>
    </ligand>
</feature>
<dbReference type="SUPFAM" id="SSF52540">
    <property type="entry name" value="P-loop containing nucleoside triphosphate hydrolases"/>
    <property type="match status" value="1"/>
</dbReference>
<feature type="binding site" evidence="3">
    <location>
        <position position="281"/>
    </location>
    <ligand>
        <name>Zn(2+)</name>
        <dbReference type="ChEBI" id="CHEBI:29105"/>
    </ligand>
</feature>
<feature type="domain" description="EngC GTPase" evidence="4">
    <location>
        <begin position="103"/>
        <end position="249"/>
    </location>
</feature>
<dbReference type="STRING" id="1121301.SAMN02745912_01417"/>
<name>A0A1M6MTA4_PARC5</name>
<dbReference type="OrthoDB" id="9809485at2"/>
<comment type="function">
    <text evidence="3">One of several proteins that assist in the late maturation steps of the functional core of the 30S ribosomal subunit. Helps release RbfA from mature subunits. May play a role in the assembly of ribosomal proteins into the subunit. Circularly permuted GTPase that catalyzes slow GTP hydrolysis, GTPase activity is stimulated by the 30S ribosomal subunit.</text>
</comment>
<dbReference type="EC" id="3.6.1.-" evidence="3"/>
<comment type="cofactor">
    <cofactor evidence="3">
        <name>Zn(2+)</name>
        <dbReference type="ChEBI" id="CHEBI:29105"/>
    </cofactor>
    <text evidence="3">Binds 1 zinc ion per subunit.</text>
</comment>
<keyword evidence="1 3" id="KW-0547">Nucleotide-binding</keyword>
<keyword evidence="3" id="KW-0479">Metal-binding</keyword>
<keyword evidence="7" id="KW-1185">Reference proteome</keyword>
<dbReference type="Gene3D" id="3.40.50.300">
    <property type="entry name" value="P-loop containing nucleotide triphosphate hydrolases"/>
    <property type="match status" value="1"/>
</dbReference>
<keyword evidence="3" id="KW-0694">RNA-binding</keyword>
<dbReference type="HAMAP" id="MF_01820">
    <property type="entry name" value="GTPase_RsgA"/>
    <property type="match status" value="1"/>
</dbReference>
<dbReference type="Proteomes" id="UP000184465">
    <property type="component" value="Unassembled WGS sequence"/>
</dbReference>
<dbReference type="PROSITE" id="PS50936">
    <property type="entry name" value="ENGC_GTPASE"/>
    <property type="match status" value="1"/>
</dbReference>
<keyword evidence="3" id="KW-0378">Hydrolase</keyword>
<proteinExistence type="inferred from homology"/>
<dbReference type="GO" id="GO:0005737">
    <property type="term" value="C:cytoplasm"/>
    <property type="evidence" value="ECO:0007669"/>
    <property type="project" value="UniProtKB-SubCell"/>
</dbReference>
<dbReference type="RefSeq" id="WP_073148356.1">
    <property type="nucleotide sequence ID" value="NZ_FRAG01000012.1"/>
</dbReference>
<dbReference type="GO" id="GO:0042274">
    <property type="term" value="P:ribosomal small subunit biogenesis"/>
    <property type="evidence" value="ECO:0007669"/>
    <property type="project" value="UniProtKB-UniRule"/>
</dbReference>
<feature type="binding site" evidence="3">
    <location>
        <position position="279"/>
    </location>
    <ligand>
        <name>Zn(2+)</name>
        <dbReference type="ChEBI" id="CHEBI:29105"/>
    </ligand>
</feature>
<dbReference type="InterPro" id="IPR004881">
    <property type="entry name" value="Ribosome_biogen_GTPase_RsgA"/>
</dbReference>
<keyword evidence="3" id="KW-0690">Ribosome biogenesis</keyword>
<feature type="binding site" evidence="3">
    <location>
        <position position="287"/>
    </location>
    <ligand>
        <name>Zn(2+)</name>
        <dbReference type="ChEBI" id="CHEBI:29105"/>
    </ligand>
</feature>
<dbReference type="NCBIfam" id="TIGR00157">
    <property type="entry name" value="ribosome small subunit-dependent GTPase A"/>
    <property type="match status" value="1"/>
</dbReference>
<dbReference type="GO" id="GO:0005525">
    <property type="term" value="F:GTP binding"/>
    <property type="evidence" value="ECO:0007669"/>
    <property type="project" value="UniProtKB-UniRule"/>
</dbReference>
<evidence type="ECO:0000259" key="4">
    <source>
        <dbReference type="PROSITE" id="PS50936"/>
    </source>
</evidence>
<keyword evidence="3" id="KW-0699">rRNA-binding</keyword>
<comment type="subcellular location">
    <subcellularLocation>
        <location evidence="3">Cytoplasm</location>
    </subcellularLocation>
</comment>
<keyword evidence="3" id="KW-0862">Zinc</keyword>
<sequence length="348" mass="39923">MGWLNKLGWFEYSKFPEEDVGRIITDYGKRFKVVTKDGIKTGVIAGNLLNRALDNSDLPCIGDWVKINNVSDDECVITYVLKRKNKISRKCRGRKVEEQIIAANIDYAFIIIPMDNITSKINVDKFLLICRNENITPILLLSKIDVLEDLQVIKDFKTYYKNIKIFPISTTKLIGIEKLKIYFNYNKTSVFIGPSGAGKSTLINYLAGKNIMKTNSVSGKDLRGRHTTTFKNLIILDSGGLIIDTPGLINVIPWCEDNVLEDVYDDIEDLVKMCKFRNCTHTNEPGCMVREAIKSGVISQDKFNNYIKIKKEVEYINSVHRFKGNSSTWEDIENIRKTQKEKIYRKHK</sequence>
<dbReference type="GO" id="GO:0003924">
    <property type="term" value="F:GTPase activity"/>
    <property type="evidence" value="ECO:0007669"/>
    <property type="project" value="UniProtKB-UniRule"/>
</dbReference>
<dbReference type="InterPro" id="IPR010914">
    <property type="entry name" value="RsgA_GTPase_dom"/>
</dbReference>
<keyword evidence="3" id="KW-0963">Cytoplasm</keyword>
<dbReference type="InterPro" id="IPR030378">
    <property type="entry name" value="G_CP_dom"/>
</dbReference>
<dbReference type="InterPro" id="IPR027417">
    <property type="entry name" value="P-loop_NTPase"/>
</dbReference>
<evidence type="ECO:0000256" key="2">
    <source>
        <dbReference type="ARBA" id="ARBA00023134"/>
    </source>
</evidence>